<keyword evidence="3" id="KW-1185">Reference proteome</keyword>
<organism evidence="2 3">
    <name type="scientific">Actinoallomurus spadix</name>
    <dbReference type="NCBI Taxonomy" id="79912"/>
    <lineage>
        <taxon>Bacteria</taxon>
        <taxon>Bacillati</taxon>
        <taxon>Actinomycetota</taxon>
        <taxon>Actinomycetes</taxon>
        <taxon>Streptosporangiales</taxon>
        <taxon>Thermomonosporaceae</taxon>
        <taxon>Actinoallomurus</taxon>
    </lineage>
</organism>
<evidence type="ECO:0000313" key="2">
    <source>
        <dbReference type="EMBL" id="GAA0354080.1"/>
    </source>
</evidence>
<evidence type="ECO:0000313" key="3">
    <source>
        <dbReference type="Proteomes" id="UP001501822"/>
    </source>
</evidence>
<dbReference type="EMBL" id="BAAABM010000045">
    <property type="protein sequence ID" value="GAA0354080.1"/>
    <property type="molecule type" value="Genomic_DNA"/>
</dbReference>
<gene>
    <name evidence="2" type="ORF">GCM10010151_49580</name>
</gene>
<accession>A0ABN0X3A3</accession>
<feature type="domain" description="Transposase DDE" evidence="1">
    <location>
        <begin position="4"/>
        <end position="123"/>
    </location>
</feature>
<dbReference type="RefSeq" id="WP_308206041.1">
    <property type="nucleotide sequence ID" value="NZ_BAAABM010000045.1"/>
</dbReference>
<dbReference type="InterPro" id="IPR025668">
    <property type="entry name" value="Tnp_DDE_dom"/>
</dbReference>
<dbReference type="Proteomes" id="UP001501822">
    <property type="component" value="Unassembled WGS sequence"/>
</dbReference>
<comment type="caution">
    <text evidence="2">The sequence shown here is derived from an EMBL/GenBank/DDBJ whole genome shotgun (WGS) entry which is preliminary data.</text>
</comment>
<proteinExistence type="predicted"/>
<protein>
    <recommendedName>
        <fullName evidence="1">Transposase DDE domain-containing protein</fullName>
    </recommendedName>
</protein>
<sequence>MPSTGRRPKIVVSGDGKGLVCQAGGLMLIETLRVSGMGKGLSEELKAWRLPRALHDPGKILTNLAVMLALGGDCLADVAVLRSSPEIFGPVASDPTISRLVSALAAAGPKAVRAIRAAWADLRRAGAGVPPAGPGPVRSRP</sequence>
<evidence type="ECO:0000259" key="1">
    <source>
        <dbReference type="Pfam" id="PF13701"/>
    </source>
</evidence>
<reference evidence="2 3" key="1">
    <citation type="journal article" date="2019" name="Int. J. Syst. Evol. Microbiol.">
        <title>The Global Catalogue of Microorganisms (GCM) 10K type strain sequencing project: providing services to taxonomists for standard genome sequencing and annotation.</title>
        <authorList>
            <consortium name="The Broad Institute Genomics Platform"/>
            <consortium name="The Broad Institute Genome Sequencing Center for Infectious Disease"/>
            <person name="Wu L."/>
            <person name="Ma J."/>
        </authorList>
    </citation>
    <scope>NUCLEOTIDE SEQUENCE [LARGE SCALE GENOMIC DNA]</scope>
    <source>
        <strain evidence="2 3">JCM 3146</strain>
    </source>
</reference>
<name>A0ABN0X3A3_9ACTN</name>
<dbReference type="Pfam" id="PF13701">
    <property type="entry name" value="DDE_Tnp_1_4"/>
    <property type="match status" value="1"/>
</dbReference>